<sequence>MPLRRSIMSDRRTCYSRKTPISQGSKFAVVLYSTSVVIDRPMTRSYVEMQRLPRAPGIRVLLPLILSCRSSIALRRKLETAFGSCKLKLFSQKIRLLSSIAIYDQRGVMCSCLSRIIANHAKCVAGDHFARIYSKPKFPLI</sequence>
<gene>
    <name evidence="1" type="ORF">K458DRAFT_9749</name>
</gene>
<reference evidence="1" key="1">
    <citation type="journal article" date="2020" name="Stud. Mycol.">
        <title>101 Dothideomycetes genomes: a test case for predicting lifestyles and emergence of pathogens.</title>
        <authorList>
            <person name="Haridas S."/>
            <person name="Albert R."/>
            <person name="Binder M."/>
            <person name="Bloem J."/>
            <person name="Labutti K."/>
            <person name="Salamov A."/>
            <person name="Andreopoulos B."/>
            <person name="Baker S."/>
            <person name="Barry K."/>
            <person name="Bills G."/>
            <person name="Bluhm B."/>
            <person name="Cannon C."/>
            <person name="Castanera R."/>
            <person name="Culley D."/>
            <person name="Daum C."/>
            <person name="Ezra D."/>
            <person name="Gonzalez J."/>
            <person name="Henrissat B."/>
            <person name="Kuo A."/>
            <person name="Liang C."/>
            <person name="Lipzen A."/>
            <person name="Lutzoni F."/>
            <person name="Magnuson J."/>
            <person name="Mondo S."/>
            <person name="Nolan M."/>
            <person name="Ohm R."/>
            <person name="Pangilinan J."/>
            <person name="Park H.-J."/>
            <person name="Ramirez L."/>
            <person name="Alfaro M."/>
            <person name="Sun H."/>
            <person name="Tritt A."/>
            <person name="Yoshinaga Y."/>
            <person name="Zwiers L.-H."/>
            <person name="Turgeon B."/>
            <person name="Goodwin S."/>
            <person name="Spatafora J."/>
            <person name="Crous P."/>
            <person name="Grigoriev I."/>
        </authorList>
    </citation>
    <scope>NUCLEOTIDE SEQUENCE</scope>
    <source>
        <strain evidence="1">CBS 122367</strain>
    </source>
</reference>
<dbReference type="Proteomes" id="UP000799291">
    <property type="component" value="Unassembled WGS sequence"/>
</dbReference>
<evidence type="ECO:0000313" key="1">
    <source>
        <dbReference type="EMBL" id="KAF2692093.1"/>
    </source>
</evidence>
<keyword evidence="2" id="KW-1185">Reference proteome</keyword>
<accession>A0A6G1JPK3</accession>
<evidence type="ECO:0000313" key="2">
    <source>
        <dbReference type="Proteomes" id="UP000799291"/>
    </source>
</evidence>
<name>A0A6G1JPK3_9PLEO</name>
<protein>
    <submittedName>
        <fullName evidence="1">Uncharacterized protein</fullName>
    </submittedName>
</protein>
<proteinExistence type="predicted"/>
<organism evidence="1 2">
    <name type="scientific">Lentithecium fluviatile CBS 122367</name>
    <dbReference type="NCBI Taxonomy" id="1168545"/>
    <lineage>
        <taxon>Eukaryota</taxon>
        <taxon>Fungi</taxon>
        <taxon>Dikarya</taxon>
        <taxon>Ascomycota</taxon>
        <taxon>Pezizomycotina</taxon>
        <taxon>Dothideomycetes</taxon>
        <taxon>Pleosporomycetidae</taxon>
        <taxon>Pleosporales</taxon>
        <taxon>Massarineae</taxon>
        <taxon>Lentitheciaceae</taxon>
        <taxon>Lentithecium</taxon>
    </lineage>
</organism>
<dbReference type="AlphaFoldDB" id="A0A6G1JPK3"/>
<dbReference type="EMBL" id="MU005569">
    <property type="protein sequence ID" value="KAF2692093.1"/>
    <property type="molecule type" value="Genomic_DNA"/>
</dbReference>